<proteinExistence type="predicted"/>
<dbReference type="Proteomes" id="UP001500841">
    <property type="component" value="Unassembled WGS sequence"/>
</dbReference>
<evidence type="ECO:0008006" key="4">
    <source>
        <dbReference type="Google" id="ProtNLM"/>
    </source>
</evidence>
<reference evidence="3" key="1">
    <citation type="journal article" date="2019" name="Int. J. Syst. Evol. Microbiol.">
        <title>The Global Catalogue of Microorganisms (GCM) 10K type strain sequencing project: providing services to taxonomists for standard genome sequencing and annotation.</title>
        <authorList>
            <consortium name="The Broad Institute Genomics Platform"/>
            <consortium name="The Broad Institute Genome Sequencing Center for Infectious Disease"/>
            <person name="Wu L."/>
            <person name="Ma J."/>
        </authorList>
    </citation>
    <scope>NUCLEOTIDE SEQUENCE [LARGE SCALE GENOMIC DNA]</scope>
    <source>
        <strain evidence="3">JCM 17085</strain>
    </source>
</reference>
<protein>
    <recommendedName>
        <fullName evidence="4">DUF4412 domain-containing protein</fullName>
    </recommendedName>
</protein>
<keyword evidence="1" id="KW-0732">Signal</keyword>
<comment type="caution">
    <text evidence="2">The sequence shown here is derived from an EMBL/GenBank/DDBJ whole genome shotgun (WGS) entry which is preliminary data.</text>
</comment>
<name>A0ABP7WLL0_9SPHI</name>
<dbReference type="EMBL" id="BAABCV010000003">
    <property type="protein sequence ID" value="GAA4090368.1"/>
    <property type="molecule type" value="Genomic_DNA"/>
</dbReference>
<evidence type="ECO:0000256" key="1">
    <source>
        <dbReference type="SAM" id="SignalP"/>
    </source>
</evidence>
<organism evidence="2 3">
    <name type="scientific">Mucilaginibacter panaciglaebae</name>
    <dbReference type="NCBI Taxonomy" id="502331"/>
    <lineage>
        <taxon>Bacteria</taxon>
        <taxon>Pseudomonadati</taxon>
        <taxon>Bacteroidota</taxon>
        <taxon>Sphingobacteriia</taxon>
        <taxon>Sphingobacteriales</taxon>
        <taxon>Sphingobacteriaceae</taxon>
        <taxon>Mucilaginibacter</taxon>
    </lineage>
</organism>
<gene>
    <name evidence="2" type="ORF">GCM10022392_09880</name>
</gene>
<feature type="signal peptide" evidence="1">
    <location>
        <begin position="1"/>
        <end position="22"/>
    </location>
</feature>
<feature type="chain" id="PRO_5046339370" description="DUF4412 domain-containing protein" evidence="1">
    <location>
        <begin position="23"/>
        <end position="212"/>
    </location>
</feature>
<evidence type="ECO:0000313" key="3">
    <source>
        <dbReference type="Proteomes" id="UP001500841"/>
    </source>
</evidence>
<evidence type="ECO:0000313" key="2">
    <source>
        <dbReference type="EMBL" id="GAA4090368.1"/>
    </source>
</evidence>
<sequence>MNTKLKIAAGLAFSALAFTASAQKSYTQGTATYALKTQMGDAESKIYFTPDSAVSVTQQGPALIKVLTNNKNTYVAILVDVPVASIKKAAVLTPDEIEQGIAAAPKFAFTPSTETKVINGYSCKKVDVKDTKSGSSYVAWVTNDVTMPTNMLTKYFVGAGGTPVQFTTIQQGQALDVTLKSVTDEKAPTGSFGIPAGFEKISLDDLKAMSGR</sequence>
<dbReference type="RefSeq" id="WP_345101368.1">
    <property type="nucleotide sequence ID" value="NZ_BAABCV010000003.1"/>
</dbReference>
<accession>A0ABP7WLL0</accession>
<keyword evidence="3" id="KW-1185">Reference proteome</keyword>